<keyword evidence="1" id="KW-1133">Transmembrane helix</keyword>
<evidence type="ECO:0000313" key="3">
    <source>
        <dbReference type="Proteomes" id="UP001230268"/>
    </source>
</evidence>
<comment type="caution">
    <text evidence="2">The sequence shown here is derived from an EMBL/GenBank/DDBJ whole genome shotgun (WGS) entry which is preliminary data.</text>
</comment>
<sequence length="195" mass="22301">MWRLGFISVILIIAISDMLNPIYARKLVHLGCGLTLAHINLPNTDLRNAIVLVAFLSIVVFKTYPLRFGVKDDIGIIWYNLVVLLFVALGIPLRLLFPVFVVDPVACLVGLSLRSKRWYRKKTVCGSFAALIASYCSLYYVKNHDHRLLLTVILPITEGVMDKHDNIGISFVVMAYYWMALQKNWKMDFYISFLD</sequence>
<keyword evidence="1" id="KW-0472">Membrane</keyword>
<feature type="transmembrane region" description="Helical" evidence="1">
    <location>
        <begin position="76"/>
        <end position="101"/>
    </location>
</feature>
<feature type="transmembrane region" description="Helical" evidence="1">
    <location>
        <begin position="121"/>
        <end position="141"/>
    </location>
</feature>
<gene>
    <name evidence="2" type="ORF">BgAZ_404290</name>
</gene>
<dbReference type="AlphaFoldDB" id="A0AAD8PD61"/>
<organism evidence="2 3">
    <name type="scientific">Babesia gibsoni</name>
    <dbReference type="NCBI Taxonomy" id="33632"/>
    <lineage>
        <taxon>Eukaryota</taxon>
        <taxon>Sar</taxon>
        <taxon>Alveolata</taxon>
        <taxon>Apicomplexa</taxon>
        <taxon>Aconoidasida</taxon>
        <taxon>Piroplasmida</taxon>
        <taxon>Babesiidae</taxon>
        <taxon>Babesia</taxon>
    </lineage>
</organism>
<protein>
    <submittedName>
        <fullName evidence="2">Uncharacterized protein</fullName>
    </submittedName>
</protein>
<dbReference type="EMBL" id="JAVEPI010000004">
    <property type="protein sequence ID" value="KAK1442399.1"/>
    <property type="molecule type" value="Genomic_DNA"/>
</dbReference>
<dbReference type="Proteomes" id="UP001230268">
    <property type="component" value="Unassembled WGS sequence"/>
</dbReference>
<reference evidence="2" key="1">
    <citation type="submission" date="2023-08" db="EMBL/GenBank/DDBJ databases">
        <title>Draft sequence of the Babesia gibsoni genome.</title>
        <authorList>
            <person name="Yamagishi J.Y."/>
            <person name="Xuan X.X."/>
        </authorList>
    </citation>
    <scope>NUCLEOTIDE SEQUENCE</scope>
    <source>
        <strain evidence="2">Azabu</strain>
    </source>
</reference>
<evidence type="ECO:0000256" key="1">
    <source>
        <dbReference type="SAM" id="Phobius"/>
    </source>
</evidence>
<keyword evidence="3" id="KW-1185">Reference proteome</keyword>
<accession>A0AAD8PD61</accession>
<proteinExistence type="predicted"/>
<evidence type="ECO:0000313" key="2">
    <source>
        <dbReference type="EMBL" id="KAK1442399.1"/>
    </source>
</evidence>
<feature type="transmembrane region" description="Helical" evidence="1">
    <location>
        <begin position="48"/>
        <end position="64"/>
    </location>
</feature>
<name>A0AAD8PD61_BABGI</name>
<keyword evidence="1" id="KW-0812">Transmembrane</keyword>